<accession>H9YAF0</accession>
<dbReference type="EMBL" id="JQ780163">
    <property type="protein sequence ID" value="AFH14402.1"/>
    <property type="molecule type" value="Genomic_DNA"/>
</dbReference>
<organism evidence="1 2">
    <name type="scientific">Vibrio phage VP3</name>
    <dbReference type="NCBI Taxonomy" id="588068"/>
    <lineage>
        <taxon>Viruses</taxon>
        <taxon>Duplodnaviria</taxon>
        <taxon>Heunggongvirae</taxon>
        <taxon>Uroviricota</taxon>
        <taxon>Caudoviricetes</taxon>
        <taxon>Autographivirales</taxon>
        <taxon>Autotranscriptaviridae</taxon>
        <taxon>Studiervirinae</taxon>
        <taxon>Chatterjeevirus</taxon>
        <taxon>Chatterjeevirus VP4</taxon>
    </lineage>
</organism>
<name>H9YAF0_9CAUD</name>
<evidence type="ECO:0000313" key="1">
    <source>
        <dbReference type="EMBL" id="AFH14402.1"/>
    </source>
</evidence>
<proteinExistence type="predicted"/>
<dbReference type="Proteomes" id="UP000007396">
    <property type="component" value="Genome"/>
</dbReference>
<protein>
    <submittedName>
        <fullName evidence="1">Uncharacterized protein</fullName>
    </submittedName>
</protein>
<evidence type="ECO:0000313" key="2">
    <source>
        <dbReference type="Proteomes" id="UP000007396"/>
    </source>
</evidence>
<sequence>MTERLSSVNVNGTNYRDKLSVIFLCNLNRYPRNISGIGSNHYRDSYYLANQ</sequence>
<reference evidence="1 2" key="1">
    <citation type="journal article" date="2013" name="Arch. Virol.">
        <title>The genome of VP3, a T7-like phage used for the typing of Vibrio cholerae.</title>
        <authorList>
            <person name="Li W."/>
            <person name="Zhang J."/>
            <person name="Chen Z."/>
            <person name="Zhang Q."/>
            <person name="Zhang L."/>
            <person name="Du P."/>
            <person name="Chen C."/>
            <person name="Kan B."/>
        </authorList>
    </citation>
    <scope>NUCLEOTIDE SEQUENCE [LARGE SCALE GENOMIC DNA]</scope>
</reference>
<gene>
    <name evidence="1" type="ORF">VP3_002</name>
</gene>